<reference evidence="2" key="1">
    <citation type="submission" date="2014-09" db="EMBL/GenBank/DDBJ databases">
        <authorList>
            <person name="Mudge J."/>
            <person name="Ramaraj T."/>
            <person name="Lindquist I.E."/>
            <person name="Bharti A.K."/>
            <person name="Sundararajan A."/>
            <person name="Cameron C.T."/>
            <person name="Woodward J.E."/>
            <person name="May G.D."/>
            <person name="Brubaker C."/>
            <person name="Broadhvest J."/>
            <person name="Wilkins T.A."/>
        </authorList>
    </citation>
    <scope>NUCLEOTIDE SEQUENCE</scope>
    <source>
        <strain evidence="2">cv. AKA8401</strain>
    </source>
</reference>
<keyword evidence="2" id="KW-1185">Reference proteome</keyword>
<dbReference type="Proteomes" id="UP000032142">
    <property type="component" value="Unassembled WGS sequence"/>
</dbReference>
<sequence length="110" mass="12487">MGQRTRLTRPGLPHNTAVSIWQNRSTTHKGRTHARVILTGSSTGVSHGGVPAEPKFSPIQKRPILRVLKHSKAYKYTLEEEEMEEAHGGRKELLKESQLIHLRSQIHHQD</sequence>
<protein>
    <submittedName>
        <fullName evidence="1">Uncharacterized protein</fullName>
    </submittedName>
</protein>
<name>A0A0B0M6H6_GOSAR</name>
<gene>
    <name evidence="1" type="ORF">F383_11120</name>
</gene>
<comment type="caution">
    <text evidence="1">The sequence shown here is derived from an EMBL/GenBank/DDBJ whole genome shotgun (WGS) entry which is preliminary data.</text>
</comment>
<proteinExistence type="predicted"/>
<dbReference type="AlphaFoldDB" id="A0A0B0M6H6"/>
<evidence type="ECO:0000313" key="1">
    <source>
        <dbReference type="EMBL" id="KHF97617.1"/>
    </source>
</evidence>
<accession>A0A0B0M6H6</accession>
<dbReference type="EMBL" id="JRRC01012598">
    <property type="protein sequence ID" value="KHF97617.1"/>
    <property type="molecule type" value="Genomic_DNA"/>
</dbReference>
<evidence type="ECO:0000313" key="2">
    <source>
        <dbReference type="Proteomes" id="UP000032142"/>
    </source>
</evidence>
<organism evidence="1 2">
    <name type="scientific">Gossypium arboreum</name>
    <name type="common">Tree cotton</name>
    <name type="synonym">Gossypium nanking</name>
    <dbReference type="NCBI Taxonomy" id="29729"/>
    <lineage>
        <taxon>Eukaryota</taxon>
        <taxon>Viridiplantae</taxon>
        <taxon>Streptophyta</taxon>
        <taxon>Embryophyta</taxon>
        <taxon>Tracheophyta</taxon>
        <taxon>Spermatophyta</taxon>
        <taxon>Magnoliopsida</taxon>
        <taxon>eudicotyledons</taxon>
        <taxon>Gunneridae</taxon>
        <taxon>Pentapetalae</taxon>
        <taxon>rosids</taxon>
        <taxon>malvids</taxon>
        <taxon>Malvales</taxon>
        <taxon>Malvaceae</taxon>
        <taxon>Malvoideae</taxon>
        <taxon>Gossypium</taxon>
    </lineage>
</organism>